<comment type="caution">
    <text evidence="3">The sequence shown here is derived from an EMBL/GenBank/DDBJ whole genome shotgun (WGS) entry which is preliminary data.</text>
</comment>
<dbReference type="Pfam" id="PF05699">
    <property type="entry name" value="Dimer_Tnp_hAT"/>
    <property type="match status" value="1"/>
</dbReference>
<organism evidence="3 4">
    <name type="scientific">Mycena alexandri</name>
    <dbReference type="NCBI Taxonomy" id="1745969"/>
    <lineage>
        <taxon>Eukaryota</taxon>
        <taxon>Fungi</taxon>
        <taxon>Dikarya</taxon>
        <taxon>Basidiomycota</taxon>
        <taxon>Agaricomycotina</taxon>
        <taxon>Agaricomycetes</taxon>
        <taxon>Agaricomycetidae</taxon>
        <taxon>Agaricales</taxon>
        <taxon>Marasmiineae</taxon>
        <taxon>Mycenaceae</taxon>
        <taxon>Mycena</taxon>
    </lineage>
</organism>
<feature type="non-terminal residue" evidence="3">
    <location>
        <position position="1"/>
    </location>
</feature>
<protein>
    <submittedName>
        <fullName evidence="3">Ribonuclease H-like domain-containing protein</fullName>
    </submittedName>
</protein>
<evidence type="ECO:0000313" key="4">
    <source>
        <dbReference type="Proteomes" id="UP001218188"/>
    </source>
</evidence>
<feature type="region of interest" description="Disordered" evidence="1">
    <location>
        <begin position="562"/>
        <end position="585"/>
    </location>
</feature>
<name>A0AAD6SKX6_9AGAR</name>
<reference evidence="3" key="1">
    <citation type="submission" date="2023-03" db="EMBL/GenBank/DDBJ databases">
        <title>Massive genome expansion in bonnet fungi (Mycena s.s.) driven by repeated elements and novel gene families across ecological guilds.</title>
        <authorList>
            <consortium name="Lawrence Berkeley National Laboratory"/>
            <person name="Harder C.B."/>
            <person name="Miyauchi S."/>
            <person name="Viragh M."/>
            <person name="Kuo A."/>
            <person name="Thoen E."/>
            <person name="Andreopoulos B."/>
            <person name="Lu D."/>
            <person name="Skrede I."/>
            <person name="Drula E."/>
            <person name="Henrissat B."/>
            <person name="Morin E."/>
            <person name="Kohler A."/>
            <person name="Barry K."/>
            <person name="LaButti K."/>
            <person name="Morin E."/>
            <person name="Salamov A."/>
            <person name="Lipzen A."/>
            <person name="Mereny Z."/>
            <person name="Hegedus B."/>
            <person name="Baldrian P."/>
            <person name="Stursova M."/>
            <person name="Weitz H."/>
            <person name="Taylor A."/>
            <person name="Grigoriev I.V."/>
            <person name="Nagy L.G."/>
            <person name="Martin F."/>
            <person name="Kauserud H."/>
        </authorList>
    </citation>
    <scope>NUCLEOTIDE SEQUENCE</scope>
    <source>
        <strain evidence="3">CBHHK200</strain>
    </source>
</reference>
<dbReference type="GO" id="GO:0046983">
    <property type="term" value="F:protein dimerization activity"/>
    <property type="evidence" value="ECO:0007669"/>
    <property type="project" value="InterPro"/>
</dbReference>
<dbReference type="InterPro" id="IPR008906">
    <property type="entry name" value="HATC_C_dom"/>
</dbReference>
<dbReference type="InterPro" id="IPR012337">
    <property type="entry name" value="RNaseH-like_sf"/>
</dbReference>
<dbReference type="EMBL" id="JARJCM010000100">
    <property type="protein sequence ID" value="KAJ7029533.1"/>
    <property type="molecule type" value="Genomic_DNA"/>
</dbReference>
<evidence type="ECO:0000313" key="3">
    <source>
        <dbReference type="EMBL" id="KAJ7029533.1"/>
    </source>
</evidence>
<keyword evidence="4" id="KW-1185">Reference proteome</keyword>
<dbReference type="Proteomes" id="UP001218188">
    <property type="component" value="Unassembled WGS sequence"/>
</dbReference>
<dbReference type="SUPFAM" id="SSF53098">
    <property type="entry name" value="Ribonuclease H-like"/>
    <property type="match status" value="1"/>
</dbReference>
<evidence type="ECO:0000256" key="1">
    <source>
        <dbReference type="SAM" id="MobiDB-lite"/>
    </source>
</evidence>
<dbReference type="AlphaFoldDB" id="A0AAD6SKX6"/>
<sequence>TFRRNDMPFGADEKAAFQKQALRAVVSSGAPLKLFEDPEVKILLGMLRTTAPGVIPTAKVVGGRLLDAEAEEVEEKIKKSINGLCANVDFKVCYCGVKYNDLMMMLQAYLLELINVTAENKDGPSQCDHFAEMIDRVEFKYGCFVIYFTTDADGGSKKGRTILGKKRPWLILPSCWAHQFQLILGDYFKVNDAAAIIAEDATGLIAWINNHSKVRVIFNEAQRTIQVSNGIVKIIILAYLVANITRWTTHYVAFVRLFLLREALEFAVLQNRSAIIAAQVGAATSTEAVRLKEDAERFCGLIRDQTFWEGLETVLGDLEPICLGTNINQKDSTRLDQVLLTIAGIYLRFAEHPEKEVRVSMLKRLEKRWKDCDQSVFLLALILNPFEKLSCFGPNANLNQIKCRNMLLMVYRRVRSRPDNEDTPAQRDVKEKAVSKAFMQYLAGTGDFADLNDWEEMSVCFGNTDPIQVWEALVDSAHLAELSKFAVEILSIVANQAGCERTFSRTKIEQSDRRNRLGLAKIDKRLRAEHARQGLVKSREGRKNHKSTTALLSVPRYRDLLEDQDDEDETERGRALVSSAEGWTL</sequence>
<gene>
    <name evidence="3" type="ORF">C8F04DRAFT_962683</name>
</gene>
<proteinExistence type="predicted"/>
<evidence type="ECO:0000259" key="2">
    <source>
        <dbReference type="Pfam" id="PF05699"/>
    </source>
</evidence>
<accession>A0AAD6SKX6</accession>
<feature type="domain" description="HAT C-terminal dimerisation" evidence="2">
    <location>
        <begin position="464"/>
        <end position="518"/>
    </location>
</feature>